<keyword evidence="1" id="KW-0235">DNA replication</keyword>
<protein>
    <submittedName>
        <fullName evidence="2">DNA polymerase processivity factor</fullName>
    </submittedName>
</protein>
<gene>
    <name evidence="2" type="primary">A20R</name>
    <name evidence="2" type="ORF">SQPV_1100</name>
</gene>
<dbReference type="EMBL" id="HE601899">
    <property type="protein sequence ID" value="CCD83293.1"/>
    <property type="molecule type" value="Genomic_DNA"/>
</dbReference>
<dbReference type="GeneID" id="18158460"/>
<reference evidence="2 3" key="2">
    <citation type="submission" date="2013-10" db="EMBL/GenBank/DDBJ databases">
        <title>The genome of epidemic Squirrel Poxvirus reveals novel virulence genes.</title>
        <authorList>
            <person name="Darby A.C."/>
            <person name="McInnes C.J."/>
            <person name="Kjaer K.H."/>
            <person name="Wood A.R."/>
            <person name="Hughes M."/>
            <person name="Martensen P.M."/>
            <person name="Radford A.D."/>
            <person name="Hall N."/>
            <person name="Chantrey J."/>
        </authorList>
    </citation>
    <scope>NUCLEOTIDE SEQUENCE [LARGE SCALE GENOMIC DNA]</scope>
    <source>
        <strain evidence="2">Red squirrel UK</strain>
    </source>
</reference>
<dbReference type="Gene3D" id="6.10.140.1880">
    <property type="match status" value="1"/>
</dbReference>
<dbReference type="Proteomes" id="UP000144311">
    <property type="component" value="Segment"/>
</dbReference>
<accession>U3UBE0</accession>
<evidence type="ECO:0000313" key="2">
    <source>
        <dbReference type="EMBL" id="CCD83293.1"/>
    </source>
</evidence>
<organism evidence="2 3">
    <name type="scientific">Squirrelpox virus</name>
    <dbReference type="NCBI Taxonomy" id="240426"/>
    <lineage>
        <taxon>Viruses</taxon>
        <taxon>Varidnaviria</taxon>
        <taxon>Bamfordvirae</taxon>
        <taxon>Nucleocytoviricota</taxon>
        <taxon>Pokkesviricetes</taxon>
        <taxon>Chitovirales</taxon>
        <taxon>Poxviridae</taxon>
        <taxon>Chordopoxvirinae</taxon>
        <taxon>Sciuripoxvirus</taxon>
        <taxon>Sciuripoxvirus squirrelpox</taxon>
    </lineage>
</organism>
<reference evidence="2 3" key="1">
    <citation type="submission" date="2011-10" db="EMBL/GenBank/DDBJ databases">
        <authorList>
            <person name="Darby A."/>
        </authorList>
    </citation>
    <scope>NUCLEOTIDE SEQUENCE [LARGE SCALE GENOMIC DNA]</scope>
    <source>
        <strain evidence="2">Red squirrel UK</strain>
    </source>
</reference>
<dbReference type="GO" id="GO:0006260">
    <property type="term" value="P:DNA replication"/>
    <property type="evidence" value="ECO:0007669"/>
    <property type="project" value="UniProtKB-KW"/>
</dbReference>
<dbReference type="KEGG" id="vg:18158460"/>
<name>U3UBE0_9POXV</name>
<keyword evidence="3" id="KW-1185">Reference proteome</keyword>
<evidence type="ECO:0000256" key="1">
    <source>
        <dbReference type="ARBA" id="ARBA00022705"/>
    </source>
</evidence>
<evidence type="ECO:0000313" key="3">
    <source>
        <dbReference type="Proteomes" id="UP000144311"/>
    </source>
</evidence>
<dbReference type="OrthoDB" id="6877at10239"/>
<sequence>MSSDSDLSALKELLRLSRCLHVANDATVQKYNALVEWATRTYWTVGVAPSEGGSVSVARYYAEPERREFEMAAGEYVFSLAFFGTAFIFTNGSLMEVGGRAAATNERVVAACRAVAAADGEGIEFILLTMFRDRWVIEDVVSRNQPPPALLDEARATDLAATPYVLVRLDASTVMTEEYARAVAAALPPPAGAPPATGLRFLRLGSETRGGIDFAKRTYVRVKSIELDPVGLNAFAPVLVTGAGERILARDVDHMARARARAGSFAHVARYPACTALLEVRADHAEPRTESLRRILAGVGKDFFVNGRYLSRAEGESVDRVRQKLRLDDLCASAADVVAAAPGVPAARKALRTQSLMDLARDTLAYPVAETLKLINNMSFQIENRRIVSFHLESADCLEDPTVEAVFCDFARFVAVFNLLTDAKEACEKAGDA</sequence>
<dbReference type="RefSeq" id="YP_008658535.1">
    <property type="nucleotide sequence ID" value="NC_022563.1"/>
</dbReference>
<dbReference type="Pfam" id="PF05941">
    <property type="entry name" value="Chordopox_A20R"/>
    <property type="match status" value="1"/>
</dbReference>
<dbReference type="InterPro" id="IPR010267">
    <property type="entry name" value="Chordopox_A20R"/>
</dbReference>
<proteinExistence type="predicted"/>